<dbReference type="STRING" id="418495.SAMN05216215_100540"/>
<evidence type="ECO:0000313" key="7">
    <source>
        <dbReference type="EMBL" id="SDW75074.1"/>
    </source>
</evidence>
<comment type="similarity">
    <text evidence="1">Belongs to the glycosyltransferase 28 family.</text>
</comment>
<keyword evidence="3 7" id="KW-0808">Transferase</keyword>
<dbReference type="SUPFAM" id="SSF53756">
    <property type="entry name" value="UDP-Glycosyltransferase/glycogen phosphorylase"/>
    <property type="match status" value="1"/>
</dbReference>
<proteinExistence type="inferred from homology"/>
<reference evidence="8" key="1">
    <citation type="submission" date="2016-10" db="EMBL/GenBank/DDBJ databases">
        <authorList>
            <person name="Varghese N."/>
            <person name="Submissions S."/>
        </authorList>
    </citation>
    <scope>NUCLEOTIDE SEQUENCE [LARGE SCALE GENOMIC DNA]</scope>
    <source>
        <strain evidence="8">CGMCC 4.3530</strain>
    </source>
</reference>
<dbReference type="GO" id="GO:0008194">
    <property type="term" value="F:UDP-glycosyltransferase activity"/>
    <property type="evidence" value="ECO:0007669"/>
    <property type="project" value="InterPro"/>
</dbReference>
<dbReference type="FunFam" id="3.40.50.2000:FF:000072">
    <property type="entry name" value="Glycosyl transferase"/>
    <property type="match status" value="1"/>
</dbReference>
<dbReference type="InterPro" id="IPR010610">
    <property type="entry name" value="EryCIII-like_C"/>
</dbReference>
<dbReference type="AlphaFoldDB" id="A0A1H2W478"/>
<name>A0A1H2W478_9PSEU</name>
<dbReference type="InterPro" id="IPR050426">
    <property type="entry name" value="Glycosyltransferase_28"/>
</dbReference>
<dbReference type="InterPro" id="IPR048284">
    <property type="entry name" value="EryCIII-like_N"/>
</dbReference>
<dbReference type="PANTHER" id="PTHR48050:SF13">
    <property type="entry name" value="STEROL 3-BETA-GLUCOSYLTRANSFERASE UGT80A2"/>
    <property type="match status" value="1"/>
</dbReference>
<dbReference type="GO" id="GO:0016758">
    <property type="term" value="F:hexosyltransferase activity"/>
    <property type="evidence" value="ECO:0007669"/>
    <property type="project" value="UniProtKB-ARBA"/>
</dbReference>
<protein>
    <submittedName>
        <fullName evidence="7">UDP:flavonoid glycosyltransferase YjiC, YdhE family</fullName>
    </submittedName>
</protein>
<keyword evidence="8" id="KW-1185">Reference proteome</keyword>
<dbReference type="InterPro" id="IPR002213">
    <property type="entry name" value="UDP_glucos_trans"/>
</dbReference>
<feature type="domain" description="Erythromycin biosynthesis protein CIII-like C-terminal" evidence="5">
    <location>
        <begin position="266"/>
        <end position="407"/>
    </location>
</feature>
<evidence type="ECO:0000256" key="1">
    <source>
        <dbReference type="ARBA" id="ARBA00006962"/>
    </source>
</evidence>
<keyword evidence="2" id="KW-0328">Glycosyltransferase</keyword>
<dbReference type="Pfam" id="PF21036">
    <property type="entry name" value="EryCIII-like_N"/>
    <property type="match status" value="1"/>
</dbReference>
<keyword evidence="4" id="KW-0045">Antibiotic biosynthesis</keyword>
<dbReference type="CDD" id="cd03784">
    <property type="entry name" value="GT1_Gtf-like"/>
    <property type="match status" value="1"/>
</dbReference>
<feature type="domain" description="Erythromycin biosynthesis protein CIII-like N-terminal" evidence="6">
    <location>
        <begin position="28"/>
        <end position="252"/>
    </location>
</feature>
<accession>A0A1H2W478</accession>
<dbReference type="GO" id="GO:0017000">
    <property type="term" value="P:antibiotic biosynthetic process"/>
    <property type="evidence" value="ECO:0007669"/>
    <property type="project" value="UniProtKB-KW"/>
</dbReference>
<dbReference type="Gene3D" id="3.40.50.2000">
    <property type="entry name" value="Glycogen Phosphorylase B"/>
    <property type="match status" value="2"/>
</dbReference>
<evidence type="ECO:0000256" key="2">
    <source>
        <dbReference type="ARBA" id="ARBA00022676"/>
    </source>
</evidence>
<dbReference type="PANTHER" id="PTHR48050">
    <property type="entry name" value="STEROL 3-BETA-GLUCOSYLTRANSFERASE"/>
    <property type="match status" value="1"/>
</dbReference>
<evidence type="ECO:0000259" key="5">
    <source>
        <dbReference type="Pfam" id="PF06722"/>
    </source>
</evidence>
<evidence type="ECO:0000256" key="4">
    <source>
        <dbReference type="ARBA" id="ARBA00023194"/>
    </source>
</evidence>
<sequence length="412" mass="43208">MACSADVRILFSVGPGYGLMLPIVPLIWAARIAGHEVLVATTAEMPDVGARAGLPVVDVFPEHDVWDALLRGITSEGDSPEIERVAAATGLSEAYEKVSQAGNPFGLFTLTMTEGTIDAGRAFGADLVVHTTDHVAGRLAAAALGVPVLEVGNRISWSSRDEKFRNGRNLYDDDDVTLALRDKLGIPGGPPRVIARIDPRAPSMGGLVADEPDPLDGIPWWSMRFVPFNGGVVVPEWALRRPERPRVGVTLGTVVPIMSGTSNLSAVIEALGGMDVEVVLAAGKADLADLGTLPENVRSAGFLPLSTFLPTASLMVHHGGSGTTAAPLHYGVPQLVLPAFADNPMSAERVVARGVGLSHDPATVDAATVRAMAERLLTEPAFRAAAREVSEEMATQPSPSSIIERVVPLVGA</sequence>
<dbReference type="Pfam" id="PF06722">
    <property type="entry name" value="EryCIII-like_C"/>
    <property type="match status" value="1"/>
</dbReference>
<organism evidence="7 8">
    <name type="scientific">Saccharopolyspora shandongensis</name>
    <dbReference type="NCBI Taxonomy" id="418495"/>
    <lineage>
        <taxon>Bacteria</taxon>
        <taxon>Bacillati</taxon>
        <taxon>Actinomycetota</taxon>
        <taxon>Actinomycetes</taxon>
        <taxon>Pseudonocardiales</taxon>
        <taxon>Pseudonocardiaceae</taxon>
        <taxon>Saccharopolyspora</taxon>
    </lineage>
</organism>
<evidence type="ECO:0000256" key="3">
    <source>
        <dbReference type="ARBA" id="ARBA00022679"/>
    </source>
</evidence>
<evidence type="ECO:0000313" key="8">
    <source>
        <dbReference type="Proteomes" id="UP000199529"/>
    </source>
</evidence>
<dbReference type="Proteomes" id="UP000199529">
    <property type="component" value="Unassembled WGS sequence"/>
</dbReference>
<gene>
    <name evidence="7" type="ORF">SAMN05216215_100540</name>
</gene>
<evidence type="ECO:0000259" key="6">
    <source>
        <dbReference type="Pfam" id="PF21036"/>
    </source>
</evidence>
<dbReference type="EMBL" id="FNOK01000005">
    <property type="protein sequence ID" value="SDW75074.1"/>
    <property type="molecule type" value="Genomic_DNA"/>
</dbReference>